<dbReference type="AlphaFoldDB" id="A0AAV2LEB9"/>
<keyword evidence="3" id="KW-1185">Reference proteome</keyword>
<protein>
    <submittedName>
        <fullName evidence="2">Uncharacterized protein</fullName>
    </submittedName>
</protein>
<proteinExistence type="predicted"/>
<dbReference type="EMBL" id="OZ035825">
    <property type="protein sequence ID" value="CAL1600718.1"/>
    <property type="molecule type" value="Genomic_DNA"/>
</dbReference>
<evidence type="ECO:0000313" key="3">
    <source>
        <dbReference type="Proteomes" id="UP001497482"/>
    </source>
</evidence>
<feature type="signal peptide" evidence="1">
    <location>
        <begin position="1"/>
        <end position="23"/>
    </location>
</feature>
<evidence type="ECO:0000313" key="2">
    <source>
        <dbReference type="EMBL" id="CAL1600718.1"/>
    </source>
</evidence>
<name>A0AAV2LEB9_KNICA</name>
<reference evidence="2 3" key="1">
    <citation type="submission" date="2024-04" db="EMBL/GenBank/DDBJ databases">
        <authorList>
            <person name="Waldvogel A.-M."/>
            <person name="Schoenle A."/>
        </authorList>
    </citation>
    <scope>NUCLEOTIDE SEQUENCE [LARGE SCALE GENOMIC DNA]</scope>
</reference>
<sequence length="67" mass="7364">MHPVKKRAVRMVLIILAIIVVLCGPYIDDQCPQLERLWPVGSIQSSGVSKLPREVQLGPAEVQGSWG</sequence>
<keyword evidence="1" id="KW-0732">Signal</keyword>
<gene>
    <name evidence="2" type="ORF">KC01_LOCUS28803</name>
</gene>
<organism evidence="2 3">
    <name type="scientific">Knipowitschia caucasica</name>
    <name type="common">Caucasian dwarf goby</name>
    <name type="synonym">Pomatoschistus caucasicus</name>
    <dbReference type="NCBI Taxonomy" id="637954"/>
    <lineage>
        <taxon>Eukaryota</taxon>
        <taxon>Metazoa</taxon>
        <taxon>Chordata</taxon>
        <taxon>Craniata</taxon>
        <taxon>Vertebrata</taxon>
        <taxon>Euteleostomi</taxon>
        <taxon>Actinopterygii</taxon>
        <taxon>Neopterygii</taxon>
        <taxon>Teleostei</taxon>
        <taxon>Neoteleostei</taxon>
        <taxon>Acanthomorphata</taxon>
        <taxon>Gobiaria</taxon>
        <taxon>Gobiiformes</taxon>
        <taxon>Gobioidei</taxon>
        <taxon>Gobiidae</taxon>
        <taxon>Gobiinae</taxon>
        <taxon>Knipowitschia</taxon>
    </lineage>
</organism>
<feature type="chain" id="PRO_5043886809" evidence="1">
    <location>
        <begin position="24"/>
        <end position="67"/>
    </location>
</feature>
<dbReference type="Proteomes" id="UP001497482">
    <property type="component" value="Chromosome 3"/>
</dbReference>
<evidence type="ECO:0000256" key="1">
    <source>
        <dbReference type="SAM" id="SignalP"/>
    </source>
</evidence>
<accession>A0AAV2LEB9</accession>